<feature type="region of interest" description="Disordered" evidence="1">
    <location>
        <begin position="89"/>
        <end position="127"/>
    </location>
</feature>
<proteinExistence type="predicted"/>
<dbReference type="EMBL" id="LR881468">
    <property type="protein sequence ID" value="CAD5324563.1"/>
    <property type="molecule type" value="Genomic_DNA"/>
</dbReference>
<dbReference type="AlphaFoldDB" id="A0A7G2EUE7"/>
<protein>
    <submittedName>
        <fullName evidence="2">(thale cress) hypothetical protein</fullName>
    </submittedName>
</protein>
<evidence type="ECO:0000256" key="1">
    <source>
        <dbReference type="SAM" id="MobiDB-lite"/>
    </source>
</evidence>
<gene>
    <name evidence="2" type="ORF">AT9943_LOCUS12452</name>
</gene>
<feature type="compositionally biased region" description="Polar residues" evidence="1">
    <location>
        <begin position="104"/>
        <end position="116"/>
    </location>
</feature>
<name>A0A7G2EUE7_ARATH</name>
<evidence type="ECO:0000313" key="3">
    <source>
        <dbReference type="Proteomes" id="UP000516314"/>
    </source>
</evidence>
<organism evidence="2 3">
    <name type="scientific">Arabidopsis thaliana</name>
    <name type="common">Mouse-ear cress</name>
    <dbReference type="NCBI Taxonomy" id="3702"/>
    <lineage>
        <taxon>Eukaryota</taxon>
        <taxon>Viridiplantae</taxon>
        <taxon>Streptophyta</taxon>
        <taxon>Embryophyta</taxon>
        <taxon>Tracheophyta</taxon>
        <taxon>Spermatophyta</taxon>
        <taxon>Magnoliopsida</taxon>
        <taxon>eudicotyledons</taxon>
        <taxon>Gunneridae</taxon>
        <taxon>Pentapetalae</taxon>
        <taxon>rosids</taxon>
        <taxon>malvids</taxon>
        <taxon>Brassicales</taxon>
        <taxon>Brassicaceae</taxon>
        <taxon>Camelineae</taxon>
        <taxon>Arabidopsis</taxon>
    </lineage>
</organism>
<reference evidence="2 3" key="1">
    <citation type="submission" date="2020-09" db="EMBL/GenBank/DDBJ databases">
        <authorList>
            <person name="Ashkenazy H."/>
        </authorList>
    </citation>
    <scope>NUCLEOTIDE SEQUENCE [LARGE SCALE GENOMIC DNA]</scope>
    <source>
        <strain evidence="3">cv. Cdm-0</strain>
    </source>
</reference>
<feature type="region of interest" description="Disordered" evidence="1">
    <location>
        <begin position="1"/>
        <end position="21"/>
    </location>
</feature>
<sequence>MRDSSDENGSSPPQWRNMERKRSGSYVHGTTIYIFNGGITFLTEPYGVRFWLMENQGGAQEYAVKALIFLQADLELAKMYVLIAADTSSGSCSTPKYKTETREQGTTIATPNQDEITPNVDESFGPT</sequence>
<dbReference type="Proteomes" id="UP000516314">
    <property type="component" value="Chromosome 3"/>
</dbReference>
<accession>A0A7G2EUE7</accession>
<evidence type="ECO:0000313" key="2">
    <source>
        <dbReference type="EMBL" id="CAD5324563.1"/>
    </source>
</evidence>